<accession>A0A2T4IKD2</accession>
<dbReference type="OrthoDB" id="9798990at2"/>
<organism evidence="2 3">
    <name type="scientific">Pseudothauera lacus</name>
    <dbReference type="NCBI Taxonomy" id="2136175"/>
    <lineage>
        <taxon>Bacteria</taxon>
        <taxon>Pseudomonadati</taxon>
        <taxon>Pseudomonadota</taxon>
        <taxon>Betaproteobacteria</taxon>
        <taxon>Rhodocyclales</taxon>
        <taxon>Zoogloeaceae</taxon>
        <taxon>Pseudothauera</taxon>
    </lineage>
</organism>
<dbReference type="AlphaFoldDB" id="A0A2T4IKD2"/>
<reference evidence="2 3" key="1">
    <citation type="submission" date="2018-03" db="EMBL/GenBank/DDBJ databases">
        <authorList>
            <person name="Keele B.F."/>
        </authorList>
    </citation>
    <scope>NUCLEOTIDE SEQUENCE [LARGE SCALE GENOMIC DNA]</scope>
    <source>
        <strain evidence="2 3">D20</strain>
    </source>
</reference>
<reference evidence="2 3" key="2">
    <citation type="submission" date="2018-04" db="EMBL/GenBank/DDBJ databases">
        <title>Thauera lacus sp. nov., isolated from an saline lake in Inner Mongolia, China.</title>
        <authorList>
            <person name="Liang Q.-Y."/>
        </authorList>
    </citation>
    <scope>NUCLEOTIDE SEQUENCE [LARGE SCALE GENOMIC DNA]</scope>
    <source>
        <strain evidence="2 3">D20</strain>
    </source>
</reference>
<dbReference type="InterPro" id="IPR002716">
    <property type="entry name" value="PIN_dom"/>
</dbReference>
<name>A0A2T4IKD2_9RHOO</name>
<comment type="caution">
    <text evidence="2">The sequence shown here is derived from an EMBL/GenBank/DDBJ whole genome shotgun (WGS) entry which is preliminary data.</text>
</comment>
<keyword evidence="3" id="KW-1185">Reference proteome</keyword>
<protein>
    <recommendedName>
        <fullName evidence="1">PIN domain-containing protein</fullName>
    </recommendedName>
</protein>
<evidence type="ECO:0000313" key="2">
    <source>
        <dbReference type="EMBL" id="PTD98196.1"/>
    </source>
</evidence>
<evidence type="ECO:0000313" key="3">
    <source>
        <dbReference type="Proteomes" id="UP000241193"/>
    </source>
</evidence>
<proteinExistence type="predicted"/>
<dbReference type="Pfam" id="PF01850">
    <property type="entry name" value="PIN"/>
    <property type="match status" value="1"/>
</dbReference>
<dbReference type="Proteomes" id="UP000241193">
    <property type="component" value="Unassembled WGS sequence"/>
</dbReference>
<dbReference type="InterPro" id="IPR029060">
    <property type="entry name" value="PIN-like_dom_sf"/>
</dbReference>
<dbReference type="Gene3D" id="3.40.50.1010">
    <property type="entry name" value="5'-nuclease"/>
    <property type="match status" value="1"/>
</dbReference>
<sequence>MGQGRVAGQSERPLIHLDTHVVCWLYDGAVEKLSTAAQAAIRGGRLAVSPLIELEITYLHEIGRFRDEATTVLGVLAGHLGVHVSQTPYAQIVAHAVEITWTRDAFDRLIIAHAAADRAQLVTRDSLIRAHFPGAIW</sequence>
<gene>
    <name evidence="2" type="ORF">C8261_01945</name>
</gene>
<evidence type="ECO:0000259" key="1">
    <source>
        <dbReference type="Pfam" id="PF01850"/>
    </source>
</evidence>
<dbReference type="EMBL" id="PZKC01000001">
    <property type="protein sequence ID" value="PTD98196.1"/>
    <property type="molecule type" value="Genomic_DNA"/>
</dbReference>
<feature type="domain" description="PIN" evidence="1">
    <location>
        <begin position="17"/>
        <end position="126"/>
    </location>
</feature>
<dbReference type="SUPFAM" id="SSF88723">
    <property type="entry name" value="PIN domain-like"/>
    <property type="match status" value="1"/>
</dbReference>